<name>A0A2P8IG67_SACCR</name>
<keyword evidence="7" id="KW-1185">Reference proteome</keyword>
<dbReference type="GO" id="GO:0003700">
    <property type="term" value="F:DNA-binding transcription factor activity"/>
    <property type="evidence" value="ECO:0007669"/>
    <property type="project" value="InterPro"/>
</dbReference>
<dbReference type="SUPFAM" id="SSF46785">
    <property type="entry name" value="Winged helix' DNA-binding domain"/>
    <property type="match status" value="1"/>
</dbReference>
<dbReference type="InterPro" id="IPR036388">
    <property type="entry name" value="WH-like_DNA-bd_sf"/>
</dbReference>
<dbReference type="EMBL" id="PYAX01000002">
    <property type="protein sequence ID" value="PSL57456.1"/>
    <property type="molecule type" value="Genomic_DNA"/>
</dbReference>
<gene>
    <name evidence="6" type="ORF">B0I31_102435</name>
</gene>
<dbReference type="RefSeq" id="WP_106614396.1">
    <property type="nucleotide sequence ID" value="NZ_PYAX01000002.1"/>
</dbReference>
<comment type="caution">
    <text evidence="6">The sequence shown here is derived from an EMBL/GenBank/DDBJ whole genome shotgun (WGS) entry which is preliminary data.</text>
</comment>
<dbReference type="PANTHER" id="PTHR33154:SF33">
    <property type="entry name" value="TRANSCRIPTIONAL REPRESSOR SDPR"/>
    <property type="match status" value="1"/>
</dbReference>
<organism evidence="6 7">
    <name type="scientific">Saccharothrix carnea</name>
    <dbReference type="NCBI Taxonomy" id="1280637"/>
    <lineage>
        <taxon>Bacteria</taxon>
        <taxon>Bacillati</taxon>
        <taxon>Actinomycetota</taxon>
        <taxon>Actinomycetes</taxon>
        <taxon>Pseudonocardiales</taxon>
        <taxon>Pseudonocardiaceae</taxon>
        <taxon>Saccharothrix</taxon>
    </lineage>
</organism>
<keyword evidence="3" id="KW-0804">Transcription</keyword>
<dbReference type="Pfam" id="PF12840">
    <property type="entry name" value="HTH_20"/>
    <property type="match status" value="1"/>
</dbReference>
<keyword evidence="1" id="KW-0805">Transcription regulation</keyword>
<dbReference type="PRINTS" id="PR00778">
    <property type="entry name" value="HTHARSR"/>
</dbReference>
<evidence type="ECO:0000313" key="7">
    <source>
        <dbReference type="Proteomes" id="UP000241118"/>
    </source>
</evidence>
<evidence type="ECO:0000256" key="1">
    <source>
        <dbReference type="ARBA" id="ARBA00023015"/>
    </source>
</evidence>
<evidence type="ECO:0000256" key="2">
    <source>
        <dbReference type="ARBA" id="ARBA00023125"/>
    </source>
</evidence>
<dbReference type="InterPro" id="IPR036390">
    <property type="entry name" value="WH_DNA-bd_sf"/>
</dbReference>
<feature type="compositionally biased region" description="Basic and acidic residues" evidence="4">
    <location>
        <begin position="127"/>
        <end position="170"/>
    </location>
</feature>
<evidence type="ECO:0000256" key="3">
    <source>
        <dbReference type="ARBA" id="ARBA00023163"/>
    </source>
</evidence>
<reference evidence="6 7" key="1">
    <citation type="submission" date="2018-03" db="EMBL/GenBank/DDBJ databases">
        <title>Genomic Encyclopedia of Type Strains, Phase III (KMG-III): the genomes of soil and plant-associated and newly described type strains.</title>
        <authorList>
            <person name="Whitman W."/>
        </authorList>
    </citation>
    <scope>NUCLEOTIDE SEQUENCE [LARGE SCALE GENOMIC DNA]</scope>
    <source>
        <strain evidence="6 7">CGMCC 4.7097</strain>
    </source>
</reference>
<dbReference type="InterPro" id="IPR051081">
    <property type="entry name" value="HTH_MetalResp_TranReg"/>
</dbReference>
<evidence type="ECO:0000256" key="4">
    <source>
        <dbReference type="SAM" id="MobiDB-lite"/>
    </source>
</evidence>
<feature type="compositionally biased region" description="Low complexity" evidence="4">
    <location>
        <begin position="114"/>
        <end position="126"/>
    </location>
</feature>
<dbReference type="PANTHER" id="PTHR33154">
    <property type="entry name" value="TRANSCRIPTIONAL REGULATOR, ARSR FAMILY"/>
    <property type="match status" value="1"/>
</dbReference>
<dbReference type="PROSITE" id="PS50987">
    <property type="entry name" value="HTH_ARSR_2"/>
    <property type="match status" value="1"/>
</dbReference>
<feature type="region of interest" description="Disordered" evidence="4">
    <location>
        <begin position="110"/>
        <end position="170"/>
    </location>
</feature>
<dbReference type="GO" id="GO:0003677">
    <property type="term" value="F:DNA binding"/>
    <property type="evidence" value="ECO:0007669"/>
    <property type="project" value="UniProtKB-KW"/>
</dbReference>
<feature type="domain" description="HTH arsR-type" evidence="5">
    <location>
        <begin position="1"/>
        <end position="88"/>
    </location>
</feature>
<dbReference type="OrthoDB" id="9806976at2"/>
<dbReference type="AlphaFoldDB" id="A0A2P8IG67"/>
<accession>A0A2P8IG67</accession>
<protein>
    <submittedName>
        <fullName evidence="6">DNA-binding transcriptional ArsR family regulator</fullName>
    </submittedName>
</protein>
<keyword evidence="2 6" id="KW-0238">DNA-binding</keyword>
<sequence length="170" mass="19165">MDEVAGAIADPVRREILEMLRADARLSAGQIAERFAISRPAVSRHLRVLRESGLVRDELAGRQRFYVLDASRFAPLTRWLASFDEPTEPTAWTHRLDALETEVYRTRRDRRAADQGAADQRVADQGAADHRVTDRRATDPPADDRRVADHRVGDHRAVDPPADEVKEHSA</sequence>
<dbReference type="InterPro" id="IPR001845">
    <property type="entry name" value="HTH_ArsR_DNA-bd_dom"/>
</dbReference>
<dbReference type="Gene3D" id="1.10.10.10">
    <property type="entry name" value="Winged helix-like DNA-binding domain superfamily/Winged helix DNA-binding domain"/>
    <property type="match status" value="1"/>
</dbReference>
<evidence type="ECO:0000313" key="6">
    <source>
        <dbReference type="EMBL" id="PSL57456.1"/>
    </source>
</evidence>
<dbReference type="SMART" id="SM00418">
    <property type="entry name" value="HTH_ARSR"/>
    <property type="match status" value="1"/>
</dbReference>
<dbReference type="Proteomes" id="UP000241118">
    <property type="component" value="Unassembled WGS sequence"/>
</dbReference>
<evidence type="ECO:0000259" key="5">
    <source>
        <dbReference type="PROSITE" id="PS50987"/>
    </source>
</evidence>
<dbReference type="NCBIfam" id="NF033788">
    <property type="entry name" value="HTH_metalloreg"/>
    <property type="match status" value="1"/>
</dbReference>
<dbReference type="InterPro" id="IPR011991">
    <property type="entry name" value="ArsR-like_HTH"/>
</dbReference>
<dbReference type="CDD" id="cd00090">
    <property type="entry name" value="HTH_ARSR"/>
    <property type="match status" value="1"/>
</dbReference>
<proteinExistence type="predicted"/>